<evidence type="ECO:0008006" key="3">
    <source>
        <dbReference type="Google" id="ProtNLM"/>
    </source>
</evidence>
<comment type="caution">
    <text evidence="1">The sequence shown here is derived from an EMBL/GenBank/DDBJ whole genome shotgun (WGS) entry which is preliminary data.</text>
</comment>
<proteinExistence type="predicted"/>
<accession>A0A9D3YJC2</accession>
<evidence type="ECO:0000313" key="2">
    <source>
        <dbReference type="Proteomes" id="UP000828390"/>
    </source>
</evidence>
<protein>
    <recommendedName>
        <fullName evidence="3">Integrase zinc-binding domain-containing protein</fullName>
    </recommendedName>
</protein>
<sequence length="50" mass="5664">MTFMAEQSVFWSGITADIIDMRKNCTHCKRIAPSQPNCALTPLVYAEYPL</sequence>
<name>A0A9D3YJC2_DREPO</name>
<dbReference type="EMBL" id="JAIWYP010000015">
    <property type="protein sequence ID" value="KAH3699863.1"/>
    <property type="molecule type" value="Genomic_DNA"/>
</dbReference>
<keyword evidence="2" id="KW-1185">Reference proteome</keyword>
<reference evidence="1" key="2">
    <citation type="submission" date="2020-11" db="EMBL/GenBank/DDBJ databases">
        <authorList>
            <person name="McCartney M.A."/>
            <person name="Auch B."/>
            <person name="Kono T."/>
            <person name="Mallez S."/>
            <person name="Becker A."/>
            <person name="Gohl D.M."/>
            <person name="Silverstein K.A.T."/>
            <person name="Koren S."/>
            <person name="Bechman K.B."/>
            <person name="Herman A."/>
            <person name="Abrahante J.E."/>
            <person name="Garbe J."/>
        </authorList>
    </citation>
    <scope>NUCLEOTIDE SEQUENCE</scope>
    <source>
        <strain evidence="1">Duluth1</strain>
        <tissue evidence="1">Whole animal</tissue>
    </source>
</reference>
<gene>
    <name evidence="1" type="ORF">DPMN_074825</name>
</gene>
<evidence type="ECO:0000313" key="1">
    <source>
        <dbReference type="EMBL" id="KAH3699863.1"/>
    </source>
</evidence>
<organism evidence="1 2">
    <name type="scientific">Dreissena polymorpha</name>
    <name type="common">Zebra mussel</name>
    <name type="synonym">Mytilus polymorpha</name>
    <dbReference type="NCBI Taxonomy" id="45954"/>
    <lineage>
        <taxon>Eukaryota</taxon>
        <taxon>Metazoa</taxon>
        <taxon>Spiralia</taxon>
        <taxon>Lophotrochozoa</taxon>
        <taxon>Mollusca</taxon>
        <taxon>Bivalvia</taxon>
        <taxon>Autobranchia</taxon>
        <taxon>Heteroconchia</taxon>
        <taxon>Euheterodonta</taxon>
        <taxon>Imparidentia</taxon>
        <taxon>Neoheterodontei</taxon>
        <taxon>Myida</taxon>
        <taxon>Dreissenoidea</taxon>
        <taxon>Dreissenidae</taxon>
        <taxon>Dreissena</taxon>
    </lineage>
</organism>
<dbReference type="AlphaFoldDB" id="A0A9D3YJC2"/>
<dbReference type="Proteomes" id="UP000828390">
    <property type="component" value="Unassembled WGS sequence"/>
</dbReference>
<reference evidence="1" key="1">
    <citation type="journal article" date="2019" name="bioRxiv">
        <title>The Genome of the Zebra Mussel, Dreissena polymorpha: A Resource for Invasive Species Research.</title>
        <authorList>
            <person name="McCartney M.A."/>
            <person name="Auch B."/>
            <person name="Kono T."/>
            <person name="Mallez S."/>
            <person name="Zhang Y."/>
            <person name="Obille A."/>
            <person name="Becker A."/>
            <person name="Abrahante J.E."/>
            <person name="Garbe J."/>
            <person name="Badalamenti J.P."/>
            <person name="Herman A."/>
            <person name="Mangelson H."/>
            <person name="Liachko I."/>
            <person name="Sullivan S."/>
            <person name="Sone E.D."/>
            <person name="Koren S."/>
            <person name="Silverstein K.A.T."/>
            <person name="Beckman K.B."/>
            <person name="Gohl D.M."/>
        </authorList>
    </citation>
    <scope>NUCLEOTIDE SEQUENCE</scope>
    <source>
        <strain evidence="1">Duluth1</strain>
        <tissue evidence="1">Whole animal</tissue>
    </source>
</reference>